<gene>
    <name evidence="5" type="primary">mvaB</name>
    <name evidence="5" type="ORF">GCM10011511_19880</name>
</gene>
<accession>A0A8J2UCH2</accession>
<dbReference type="Pfam" id="PF00682">
    <property type="entry name" value="HMGL-like"/>
    <property type="match status" value="1"/>
</dbReference>
<sequence length="296" mass="32247">MSQKMDQQAGASGGRVALVECPRDAMQGWPHIIPTVKKIDYLNTLLRVGFDVLDFGSFVSPKAIPQMADTARVLAGLDLKGVKTKLLAIVANFRGAEEAAEYDAISYLGFPFSVSETFQLRNTNKTIEGSFATVEEMQALCAERQKELVVYLSMGFGNPYGDPWNEAVVYEWAAALAKLGVKTLSVADTVGLATPEHVFGVTSYLIRELPQCSIGVHLHSTHHNRKAKIDAALEAGCRRFDGALKGIGGCPMAGDELVGNMDTEWLVGYFHQKHLLGTLDEVALRESLRLAGEIFI</sequence>
<feature type="domain" description="Pyruvate carboxyltransferase" evidence="4">
    <location>
        <begin position="15"/>
        <end position="285"/>
    </location>
</feature>
<dbReference type="AlphaFoldDB" id="A0A8J2UCH2"/>
<keyword evidence="6" id="KW-1185">Reference proteome</keyword>
<dbReference type="GO" id="GO:0046951">
    <property type="term" value="P:ketone body biosynthetic process"/>
    <property type="evidence" value="ECO:0007669"/>
    <property type="project" value="TreeGrafter"/>
</dbReference>
<dbReference type="PROSITE" id="PS50991">
    <property type="entry name" value="PYR_CT"/>
    <property type="match status" value="1"/>
</dbReference>
<dbReference type="GO" id="GO:0006552">
    <property type="term" value="P:L-leucine catabolic process"/>
    <property type="evidence" value="ECO:0007669"/>
    <property type="project" value="TreeGrafter"/>
</dbReference>
<evidence type="ECO:0000313" key="5">
    <source>
        <dbReference type="EMBL" id="GGA96607.1"/>
    </source>
</evidence>
<evidence type="ECO:0000313" key="6">
    <source>
        <dbReference type="Proteomes" id="UP000607559"/>
    </source>
</evidence>
<dbReference type="PANTHER" id="PTHR42738:SF7">
    <property type="entry name" value="HYDROXYMETHYLGLUTARYL-COA LYASE"/>
    <property type="match status" value="1"/>
</dbReference>
<comment type="caution">
    <text evidence="5">The sequence shown here is derived from an EMBL/GenBank/DDBJ whole genome shotgun (WGS) entry which is preliminary data.</text>
</comment>
<keyword evidence="3 5" id="KW-0456">Lyase</keyword>
<dbReference type="Gene3D" id="3.20.20.70">
    <property type="entry name" value="Aldolase class I"/>
    <property type="match status" value="1"/>
</dbReference>
<dbReference type="CDD" id="cd07938">
    <property type="entry name" value="DRE_TIM_HMGL"/>
    <property type="match status" value="1"/>
</dbReference>
<reference evidence="5" key="1">
    <citation type="journal article" date="2014" name="Int. J. Syst. Evol. Microbiol.">
        <title>Complete genome sequence of Corynebacterium casei LMG S-19264T (=DSM 44701T), isolated from a smear-ripened cheese.</title>
        <authorList>
            <consortium name="US DOE Joint Genome Institute (JGI-PGF)"/>
            <person name="Walter F."/>
            <person name="Albersmeier A."/>
            <person name="Kalinowski J."/>
            <person name="Ruckert C."/>
        </authorList>
    </citation>
    <scope>NUCLEOTIDE SEQUENCE</scope>
    <source>
        <strain evidence="5">CGMCC 1.15448</strain>
    </source>
</reference>
<dbReference type="EMBL" id="BMJC01000002">
    <property type="protein sequence ID" value="GGA96607.1"/>
    <property type="molecule type" value="Genomic_DNA"/>
</dbReference>
<proteinExistence type="inferred from homology"/>
<evidence type="ECO:0000256" key="2">
    <source>
        <dbReference type="ARBA" id="ARBA00022723"/>
    </source>
</evidence>
<keyword evidence="2" id="KW-0479">Metal-binding</keyword>
<organism evidence="5 6">
    <name type="scientific">Puia dinghuensis</name>
    <dbReference type="NCBI Taxonomy" id="1792502"/>
    <lineage>
        <taxon>Bacteria</taxon>
        <taxon>Pseudomonadati</taxon>
        <taxon>Bacteroidota</taxon>
        <taxon>Chitinophagia</taxon>
        <taxon>Chitinophagales</taxon>
        <taxon>Chitinophagaceae</taxon>
        <taxon>Puia</taxon>
    </lineage>
</organism>
<dbReference type="PANTHER" id="PTHR42738">
    <property type="entry name" value="HYDROXYMETHYLGLUTARYL-COA LYASE"/>
    <property type="match status" value="1"/>
</dbReference>
<protein>
    <submittedName>
        <fullName evidence="5">Hydroxymethylglutaryl-CoA lyase</fullName>
    </submittedName>
</protein>
<evidence type="ECO:0000259" key="4">
    <source>
        <dbReference type="PROSITE" id="PS50991"/>
    </source>
</evidence>
<evidence type="ECO:0000256" key="3">
    <source>
        <dbReference type="ARBA" id="ARBA00023239"/>
    </source>
</evidence>
<dbReference type="InterPro" id="IPR000891">
    <property type="entry name" value="PYR_CT"/>
</dbReference>
<dbReference type="Proteomes" id="UP000607559">
    <property type="component" value="Unassembled WGS sequence"/>
</dbReference>
<dbReference type="SUPFAM" id="SSF51569">
    <property type="entry name" value="Aldolase"/>
    <property type="match status" value="1"/>
</dbReference>
<dbReference type="RefSeq" id="WP_229688857.1">
    <property type="nucleotide sequence ID" value="NZ_BMJC01000002.1"/>
</dbReference>
<evidence type="ECO:0000256" key="1">
    <source>
        <dbReference type="ARBA" id="ARBA00009405"/>
    </source>
</evidence>
<name>A0A8J2UCH2_9BACT</name>
<dbReference type="GO" id="GO:0046872">
    <property type="term" value="F:metal ion binding"/>
    <property type="evidence" value="ECO:0007669"/>
    <property type="project" value="UniProtKB-KW"/>
</dbReference>
<dbReference type="GO" id="GO:0004419">
    <property type="term" value="F:hydroxymethylglutaryl-CoA lyase activity"/>
    <property type="evidence" value="ECO:0007669"/>
    <property type="project" value="TreeGrafter"/>
</dbReference>
<reference evidence="5" key="2">
    <citation type="submission" date="2020-09" db="EMBL/GenBank/DDBJ databases">
        <authorList>
            <person name="Sun Q."/>
            <person name="Zhou Y."/>
        </authorList>
    </citation>
    <scope>NUCLEOTIDE SEQUENCE</scope>
    <source>
        <strain evidence="5">CGMCC 1.15448</strain>
    </source>
</reference>
<dbReference type="InterPro" id="IPR013785">
    <property type="entry name" value="Aldolase_TIM"/>
</dbReference>
<dbReference type="InterPro" id="IPR043594">
    <property type="entry name" value="HMGL"/>
</dbReference>
<comment type="similarity">
    <text evidence="1">Belongs to the HMG-CoA lyase family.</text>
</comment>